<evidence type="ECO:0000256" key="4">
    <source>
        <dbReference type="ARBA" id="ARBA00022475"/>
    </source>
</evidence>
<keyword evidence="3" id="KW-0813">Transport</keyword>
<feature type="compositionally biased region" description="Pro residues" evidence="8">
    <location>
        <begin position="7"/>
        <end position="16"/>
    </location>
</feature>
<feature type="transmembrane region" description="Helical" evidence="9">
    <location>
        <begin position="310"/>
        <end position="330"/>
    </location>
</feature>
<evidence type="ECO:0000256" key="8">
    <source>
        <dbReference type="SAM" id="MobiDB-lite"/>
    </source>
</evidence>
<keyword evidence="5 9" id="KW-0812">Transmembrane</keyword>
<feature type="transmembrane region" description="Helical" evidence="9">
    <location>
        <begin position="458"/>
        <end position="488"/>
    </location>
</feature>
<feature type="region of interest" description="Disordered" evidence="8">
    <location>
        <begin position="1"/>
        <end position="24"/>
    </location>
</feature>
<dbReference type="PANTHER" id="PTHR30047:SF7">
    <property type="entry name" value="HIGH-AFFINITY CHOLINE TRANSPORT PROTEIN"/>
    <property type="match status" value="1"/>
</dbReference>
<evidence type="ECO:0000256" key="7">
    <source>
        <dbReference type="ARBA" id="ARBA00023136"/>
    </source>
</evidence>
<feature type="transmembrane region" description="Helical" evidence="9">
    <location>
        <begin position="94"/>
        <end position="113"/>
    </location>
</feature>
<organism evidence="10 11">
    <name type="scientific">Micrococcus endophyticus</name>
    <dbReference type="NCBI Taxonomy" id="455343"/>
    <lineage>
        <taxon>Bacteria</taxon>
        <taxon>Bacillati</taxon>
        <taxon>Actinomycetota</taxon>
        <taxon>Actinomycetes</taxon>
        <taxon>Micrococcales</taxon>
        <taxon>Micrococcaceae</taxon>
        <taxon>Micrococcus</taxon>
    </lineage>
</organism>
<dbReference type="AlphaFoldDB" id="A0A7W9JJW2"/>
<dbReference type="GO" id="GO:0022857">
    <property type="term" value="F:transmembrane transporter activity"/>
    <property type="evidence" value="ECO:0007669"/>
    <property type="project" value="InterPro"/>
</dbReference>
<feature type="transmembrane region" description="Helical" evidence="9">
    <location>
        <begin position="368"/>
        <end position="386"/>
    </location>
</feature>
<evidence type="ECO:0000256" key="5">
    <source>
        <dbReference type="ARBA" id="ARBA00022692"/>
    </source>
</evidence>
<dbReference type="Proteomes" id="UP000567246">
    <property type="component" value="Unassembled WGS sequence"/>
</dbReference>
<feature type="transmembrane region" description="Helical" evidence="9">
    <location>
        <begin position="133"/>
        <end position="153"/>
    </location>
</feature>
<dbReference type="Pfam" id="PF02028">
    <property type="entry name" value="BCCT"/>
    <property type="match status" value="1"/>
</dbReference>
<dbReference type="PANTHER" id="PTHR30047">
    <property type="entry name" value="HIGH-AFFINITY CHOLINE TRANSPORT PROTEIN-RELATED"/>
    <property type="match status" value="1"/>
</dbReference>
<feature type="transmembrane region" description="Helical" evidence="9">
    <location>
        <begin position="525"/>
        <end position="545"/>
    </location>
</feature>
<comment type="subcellular location">
    <subcellularLocation>
        <location evidence="1">Cell membrane</location>
        <topology evidence="1">Multi-pass membrane protein</topology>
    </subcellularLocation>
</comment>
<dbReference type="InterPro" id="IPR000060">
    <property type="entry name" value="BCCT_transptr"/>
</dbReference>
<evidence type="ECO:0000256" key="9">
    <source>
        <dbReference type="SAM" id="Phobius"/>
    </source>
</evidence>
<evidence type="ECO:0000256" key="1">
    <source>
        <dbReference type="ARBA" id="ARBA00004651"/>
    </source>
</evidence>
<reference evidence="10 11" key="1">
    <citation type="submission" date="2020-08" db="EMBL/GenBank/DDBJ databases">
        <title>Sequencing the genomes of 1000 actinobacteria strains.</title>
        <authorList>
            <person name="Klenk H.-P."/>
        </authorList>
    </citation>
    <scope>NUCLEOTIDE SEQUENCE [LARGE SCALE GENOMIC DNA]</scope>
    <source>
        <strain evidence="10 11">DSM 17945</strain>
    </source>
</reference>
<evidence type="ECO:0000313" key="11">
    <source>
        <dbReference type="Proteomes" id="UP000567246"/>
    </source>
</evidence>
<feature type="transmembrane region" description="Helical" evidence="9">
    <location>
        <begin position="52"/>
        <end position="74"/>
    </location>
</feature>
<gene>
    <name evidence="10" type="ORF">HDA33_001795</name>
</gene>
<dbReference type="NCBIfam" id="TIGR00842">
    <property type="entry name" value="bcct"/>
    <property type="match status" value="1"/>
</dbReference>
<sequence>MSESIPPSHPSAPPGPAGAHPAAPAAGAADAREASAAVAPASSDAATGARVLLPWVFWPSTIVVLLFVGATLLFPEPMTAAIGTVQQAIITNFSWWYALVALFFVLFCGYLAFSRKGAITLGKPDEKPEFSTLSWFALLFAAGMGIGLVFFGMTEPLMHFVSPRPDLAATDPNPAQAAQAALATTFLHWGLQPWAIYAVVGVAVGLAIHRRGRPLALRWAFEPLLGERRVRGGWGHLIDNIALIGTVFGVATSLGLGVTQMSAGLRSLGVVPEESAWVEYAMIGLVTLVVLYTVVSGVERGMKWLSNVNLVLAAGLLLFIAIVGPTAFLFKEMVQSFGAYLQTFFGASLNVSAFQGAEGDAWQAGWSAYYWGWWMSWTPFVGIFIARISRGRTVRQFLAGVLLVPTLIGVVWFGVLGGTAIYLETVRPDGYTSVVGADGSIDSNTALFQVVEQLPAGALLVIGAIMLSAIFFVTSADSGALVMGMLATGGDVNPKVPVKIFFAIATALMSAALLAAGGLSAIQTLAITIGLPFSVLMLVMCLATFRSLGYSVARVEAVRRQAMLASIKDRFGLDTDDDEVVDGGPVAASQWWASLSRDRQRTIAQAASAGPDDEIRLAGSSAEEPAGSPDARR</sequence>
<keyword evidence="4" id="KW-1003">Cell membrane</keyword>
<feature type="transmembrane region" description="Helical" evidence="9">
    <location>
        <begin position="277"/>
        <end position="298"/>
    </location>
</feature>
<accession>A0A7W9JJW2</accession>
<feature type="transmembrane region" description="Helical" evidence="9">
    <location>
        <begin position="500"/>
        <end position="519"/>
    </location>
</feature>
<feature type="region of interest" description="Disordered" evidence="8">
    <location>
        <begin position="606"/>
        <end position="633"/>
    </location>
</feature>
<evidence type="ECO:0000256" key="6">
    <source>
        <dbReference type="ARBA" id="ARBA00022989"/>
    </source>
</evidence>
<comment type="caution">
    <text evidence="10">The sequence shown here is derived from an EMBL/GenBank/DDBJ whole genome shotgun (WGS) entry which is preliminary data.</text>
</comment>
<proteinExistence type="inferred from homology"/>
<dbReference type="GO" id="GO:0005886">
    <property type="term" value="C:plasma membrane"/>
    <property type="evidence" value="ECO:0007669"/>
    <property type="project" value="UniProtKB-SubCell"/>
</dbReference>
<dbReference type="EMBL" id="JACHMW010000001">
    <property type="protein sequence ID" value="MBB5849231.1"/>
    <property type="molecule type" value="Genomic_DNA"/>
</dbReference>
<feature type="transmembrane region" description="Helical" evidence="9">
    <location>
        <begin position="398"/>
        <end position="423"/>
    </location>
</feature>
<comment type="similarity">
    <text evidence="2">Belongs to the BCCT transporter (TC 2.A.15) family.</text>
</comment>
<evidence type="ECO:0000256" key="3">
    <source>
        <dbReference type="ARBA" id="ARBA00022448"/>
    </source>
</evidence>
<protein>
    <submittedName>
        <fullName evidence="10">Choline/glycine/proline betaine transport protein</fullName>
    </submittedName>
</protein>
<keyword evidence="7 9" id="KW-0472">Membrane</keyword>
<dbReference type="RefSeq" id="WP_184172691.1">
    <property type="nucleotide sequence ID" value="NZ_BAABAG010000009.1"/>
</dbReference>
<keyword evidence="6 9" id="KW-1133">Transmembrane helix</keyword>
<keyword evidence="11" id="KW-1185">Reference proteome</keyword>
<evidence type="ECO:0000313" key="10">
    <source>
        <dbReference type="EMBL" id="MBB5849231.1"/>
    </source>
</evidence>
<feature type="transmembrane region" description="Helical" evidence="9">
    <location>
        <begin position="237"/>
        <end position="257"/>
    </location>
</feature>
<name>A0A7W9JJW2_9MICC</name>
<evidence type="ECO:0000256" key="2">
    <source>
        <dbReference type="ARBA" id="ARBA00005658"/>
    </source>
</evidence>
<feature type="transmembrane region" description="Helical" evidence="9">
    <location>
        <begin position="191"/>
        <end position="208"/>
    </location>
</feature>